<evidence type="ECO:0000313" key="3">
    <source>
        <dbReference type="EMBL" id="WNF31884.1"/>
    </source>
</evidence>
<evidence type="ECO:0000259" key="2">
    <source>
        <dbReference type="Pfam" id="PF07670"/>
    </source>
</evidence>
<dbReference type="RefSeq" id="WP_133309190.1">
    <property type="nucleotide sequence ID" value="NZ_CP134501.1"/>
</dbReference>
<dbReference type="InterPro" id="IPR011642">
    <property type="entry name" value="Gate_dom"/>
</dbReference>
<gene>
    <name evidence="3" type="primary">ylbJ</name>
    <name evidence="3" type="ORF">RI196_11310</name>
</gene>
<feature type="domain" description="Nucleoside transporter/FeoB GTPase Gate" evidence="2">
    <location>
        <begin position="44"/>
        <end position="140"/>
    </location>
</feature>
<dbReference type="GeneID" id="301126568"/>
<feature type="transmembrane region" description="Helical" evidence="1">
    <location>
        <begin position="236"/>
        <end position="256"/>
    </location>
</feature>
<dbReference type="NCBIfam" id="TIGR02871">
    <property type="entry name" value="spore_ylbJ"/>
    <property type="match status" value="1"/>
</dbReference>
<feature type="domain" description="Nucleoside transporter/FeoB GTPase Gate" evidence="2">
    <location>
        <begin position="220"/>
        <end position="315"/>
    </location>
</feature>
<keyword evidence="1" id="KW-1133">Transmembrane helix</keyword>
<keyword evidence="1" id="KW-0472">Membrane</keyword>
<dbReference type="Proteomes" id="UP001303701">
    <property type="component" value="Chromosome"/>
</dbReference>
<feature type="transmembrane region" description="Helical" evidence="1">
    <location>
        <begin position="208"/>
        <end position="230"/>
    </location>
</feature>
<keyword evidence="1" id="KW-0812">Transmembrane</keyword>
<dbReference type="EMBL" id="CP134501">
    <property type="protein sequence ID" value="WNF31884.1"/>
    <property type="molecule type" value="Genomic_DNA"/>
</dbReference>
<proteinExistence type="predicted"/>
<evidence type="ECO:0000256" key="1">
    <source>
        <dbReference type="SAM" id="Phobius"/>
    </source>
</evidence>
<feature type="transmembrane region" description="Helical" evidence="1">
    <location>
        <begin position="83"/>
        <end position="101"/>
    </location>
</feature>
<evidence type="ECO:0000313" key="4">
    <source>
        <dbReference type="Proteomes" id="UP001303701"/>
    </source>
</evidence>
<dbReference type="Pfam" id="PF07670">
    <property type="entry name" value="Gate"/>
    <property type="match status" value="2"/>
</dbReference>
<sequence length="406" mass="45308">MKEAKIKTALYATVIFFITCAIIFFPDASLEASKRGLHMWWNIVFPSLLPFFIVSEILISIGVVRFIGVFLEPLMRPVFKVPGAGGFVWAMGMASGFPAGAKLTARLRQENQISRHEAERLVSFSNSSNPLFIFGAVSIGFFQDKNLGLLLAVSHYLGNVFVGLTMRFWGKDEKKPQKETVHSKPSFKKAFQLMHEMRMQNEKPLGKMLGDAVLNSVQTLLVIGGFIILFSVLNQILSIVHVADIAATFISSLFILVHIPTELSVPFFSGLFEITLGSQLTSQAQAAMLDKVIITSFILAFSGFSVQAQVASILAETDIRFKPFFFARIMQGIFSSLSALILFKPLYIDLLSKNEGYAPAFIFEKTPSFLTEYWLLLSKVGPVITICTLIVYILIYYFRLRNKSGT</sequence>
<dbReference type="InterPro" id="IPR014226">
    <property type="entry name" value="Spore_IM_YlbJ"/>
</dbReference>
<feature type="transmembrane region" description="Helical" evidence="1">
    <location>
        <begin position="325"/>
        <end position="343"/>
    </location>
</feature>
<accession>A0ABY9W6V5</accession>
<feature type="transmembrane region" description="Helical" evidence="1">
    <location>
        <begin position="47"/>
        <end position="71"/>
    </location>
</feature>
<keyword evidence="4" id="KW-1185">Reference proteome</keyword>
<name>A0ABY9W6V5_9BACI</name>
<reference evidence="3 4" key="1">
    <citation type="submission" date="2023-09" db="EMBL/GenBank/DDBJ databases">
        <title>Different Types of Thermotolerant Ring-Cleaving Dioxygenases derived from Aeribacillus composti HB-1 applied for multiple aromatic hydrocarbons removal.</title>
        <authorList>
            <person name="Cao L."/>
            <person name="Li M."/>
            <person name="Ma T."/>
        </authorList>
    </citation>
    <scope>NUCLEOTIDE SEQUENCE [LARGE SCALE GENOMIC DNA]</scope>
    <source>
        <strain evidence="3 4">HB-1</strain>
    </source>
</reference>
<feature type="transmembrane region" description="Helical" evidence="1">
    <location>
        <begin position="6"/>
        <end position="26"/>
    </location>
</feature>
<feature type="transmembrane region" description="Helical" evidence="1">
    <location>
        <begin position="148"/>
        <end position="169"/>
    </location>
</feature>
<organism evidence="3 4">
    <name type="scientific">Aeribacillus composti</name>
    <dbReference type="NCBI Taxonomy" id="1868734"/>
    <lineage>
        <taxon>Bacteria</taxon>
        <taxon>Bacillati</taxon>
        <taxon>Bacillota</taxon>
        <taxon>Bacilli</taxon>
        <taxon>Bacillales</taxon>
        <taxon>Bacillaceae</taxon>
        <taxon>Aeribacillus</taxon>
    </lineage>
</organism>
<feature type="transmembrane region" description="Helical" evidence="1">
    <location>
        <begin position="292"/>
        <end position="313"/>
    </location>
</feature>
<feature type="transmembrane region" description="Helical" evidence="1">
    <location>
        <begin position="373"/>
        <end position="398"/>
    </location>
</feature>
<feature type="transmembrane region" description="Helical" evidence="1">
    <location>
        <begin position="121"/>
        <end position="142"/>
    </location>
</feature>
<protein>
    <submittedName>
        <fullName evidence="3">Sporulation integral membrane protein YlbJ</fullName>
    </submittedName>
</protein>